<comment type="caution">
    <text evidence="1">The sequence shown here is derived from an EMBL/GenBank/DDBJ whole genome shotgun (WGS) entry which is preliminary data.</text>
</comment>
<reference evidence="1 3" key="1">
    <citation type="submission" date="2021-11" db="EMBL/GenBank/DDBJ databases">
        <authorList>
            <person name="Islam A."/>
            <person name="Islam S."/>
            <person name="Flora M.S."/>
            <person name="Rahman M."/>
            <person name="Ziaur R.M."/>
            <person name="Epstein J.H."/>
            <person name="Hassan M."/>
            <person name="Klassen M."/>
            <person name="Woodard K."/>
            <person name="Webb A."/>
            <person name="Webby R.J."/>
            <person name="El Zowalaty M.E."/>
        </authorList>
    </citation>
    <scope>NUCLEOTIDE SEQUENCE</scope>
    <source>
        <strain evidence="2">Pbs1</strain>
        <strain evidence="1">Pbs3</strain>
    </source>
</reference>
<dbReference type="EMBL" id="CAKKTJ010000086">
    <property type="protein sequence ID" value="CAH0473658.1"/>
    <property type="molecule type" value="Genomic_DNA"/>
</dbReference>
<name>A0AAU9KLD0_9STRA</name>
<accession>A0AAU9KLD0</accession>
<dbReference type="Proteomes" id="UP001160483">
    <property type="component" value="Unassembled WGS sequence"/>
</dbReference>
<gene>
    <name evidence="2" type="ORF">PBS001_LOCUS1870</name>
    <name evidence="1" type="ORF">PBS003_LOCUS541</name>
</gene>
<proteinExistence type="predicted"/>
<evidence type="ECO:0000313" key="2">
    <source>
        <dbReference type="EMBL" id="CAH0515151.1"/>
    </source>
</evidence>
<evidence type="ECO:0000313" key="1">
    <source>
        <dbReference type="EMBL" id="CAH0473658.1"/>
    </source>
</evidence>
<evidence type="ECO:0000313" key="4">
    <source>
        <dbReference type="Proteomes" id="UP001160483"/>
    </source>
</evidence>
<dbReference type="EMBL" id="CAKLCB010000104">
    <property type="protein sequence ID" value="CAH0515151.1"/>
    <property type="molecule type" value="Genomic_DNA"/>
</dbReference>
<organism evidence="1 4">
    <name type="scientific">Peronospora belbahrii</name>
    <dbReference type="NCBI Taxonomy" id="622444"/>
    <lineage>
        <taxon>Eukaryota</taxon>
        <taxon>Sar</taxon>
        <taxon>Stramenopiles</taxon>
        <taxon>Oomycota</taxon>
        <taxon>Peronosporomycetes</taxon>
        <taxon>Peronosporales</taxon>
        <taxon>Peronosporaceae</taxon>
        <taxon>Peronospora</taxon>
    </lineage>
</organism>
<keyword evidence="3" id="KW-1185">Reference proteome</keyword>
<protein>
    <submittedName>
        <fullName evidence="1">Uncharacterized protein</fullName>
    </submittedName>
</protein>
<dbReference type="Proteomes" id="UP001158986">
    <property type="component" value="Unassembled WGS sequence"/>
</dbReference>
<sequence>MLFWIGAGRFIYTLMYLSMGRHIDWLGLLQCKYSSIALHPLFILNVVAVLDLGSVASTDVELQWLQKDIDAVADEVQILKVTHFGVICCATSQPCLNDAMLVAVGNDGD</sequence>
<dbReference type="AlphaFoldDB" id="A0AAU9KLD0"/>
<evidence type="ECO:0000313" key="3">
    <source>
        <dbReference type="Proteomes" id="UP001158986"/>
    </source>
</evidence>